<dbReference type="Proteomes" id="UP000695007">
    <property type="component" value="Unplaced"/>
</dbReference>
<gene>
    <name evidence="12" type="primary">LOC105367832</name>
</gene>
<evidence type="ECO:0000256" key="3">
    <source>
        <dbReference type="ARBA" id="ARBA00022737"/>
    </source>
</evidence>
<dbReference type="InterPro" id="IPR014898">
    <property type="entry name" value="Znf_C2H2_LYAR"/>
</dbReference>
<keyword evidence="3" id="KW-0677">Repeat</keyword>
<dbReference type="GO" id="GO:0000122">
    <property type="term" value="P:negative regulation of transcription by RNA polymerase II"/>
    <property type="evidence" value="ECO:0007669"/>
    <property type="project" value="TreeGrafter"/>
</dbReference>
<evidence type="ECO:0000313" key="11">
    <source>
        <dbReference type="Proteomes" id="UP000695007"/>
    </source>
</evidence>
<evidence type="ECO:0000256" key="1">
    <source>
        <dbReference type="ARBA" id="ARBA00004123"/>
    </source>
</evidence>
<dbReference type="KEGG" id="csol:105367832"/>
<feature type="compositionally biased region" description="Basic and acidic residues" evidence="8">
    <location>
        <begin position="178"/>
        <end position="190"/>
    </location>
</feature>
<dbReference type="PANTHER" id="PTHR13100:SF10">
    <property type="entry name" value="CELL GROWTH-REGULATING NUCLEOLAR PROTEIN"/>
    <property type="match status" value="1"/>
</dbReference>
<dbReference type="InterPro" id="IPR039999">
    <property type="entry name" value="LYAR"/>
</dbReference>
<dbReference type="GO" id="GO:0005730">
    <property type="term" value="C:nucleolus"/>
    <property type="evidence" value="ECO:0007669"/>
    <property type="project" value="TreeGrafter"/>
</dbReference>
<evidence type="ECO:0000313" key="12">
    <source>
        <dbReference type="RefSeq" id="XP_011504952.1"/>
    </source>
</evidence>
<reference evidence="12" key="1">
    <citation type="submission" date="2025-08" db="UniProtKB">
        <authorList>
            <consortium name="RefSeq"/>
        </authorList>
    </citation>
    <scope>IDENTIFICATION</scope>
</reference>
<sequence length="301" mass="34635">MVVFTCNNCGDSLQKPKVAKHYQFQCRNPVFVTCVDCLKDFRDQEYVAHTKCVSENERYGGKDYVPTKNSNKGERKQQAWLNIVQNVLNNSKHLTVSERNILSSISKYDNIPRKKPKFMNFIRSMTSNRANMSVVESVWDIMENAFKEATADVNDDIQKLEKQNVIVEENQNNSNIFKENDNAEDLTEKKNSKKSKKRLLETDENENNHQSDKRSKNNVINTVTENNITEDSVSKFSWKNVILDTVAIKGKISLKKLRKKVVAQYLADFPDATLEKATSKFEKKLIKVSGILIDDDKVKLL</sequence>
<dbReference type="GO" id="GO:0003677">
    <property type="term" value="F:DNA binding"/>
    <property type="evidence" value="ECO:0007669"/>
    <property type="project" value="InterPro"/>
</dbReference>
<proteinExistence type="predicted"/>
<dbReference type="SUPFAM" id="SSF57667">
    <property type="entry name" value="beta-beta-alpha zinc fingers"/>
    <property type="match status" value="2"/>
</dbReference>
<evidence type="ECO:0000256" key="8">
    <source>
        <dbReference type="SAM" id="MobiDB-lite"/>
    </source>
</evidence>
<dbReference type="Pfam" id="PF25879">
    <property type="entry name" value="WHD_LYAR"/>
    <property type="match status" value="1"/>
</dbReference>
<dbReference type="GeneID" id="105367832"/>
<dbReference type="AlphaFoldDB" id="A0AAJ6YV65"/>
<evidence type="ECO:0000259" key="9">
    <source>
        <dbReference type="Pfam" id="PF08790"/>
    </source>
</evidence>
<keyword evidence="5" id="KW-0862">Zinc</keyword>
<dbReference type="InterPro" id="IPR036236">
    <property type="entry name" value="Znf_C2H2_sf"/>
</dbReference>
<evidence type="ECO:0000256" key="4">
    <source>
        <dbReference type="ARBA" id="ARBA00022771"/>
    </source>
</evidence>
<keyword evidence="11" id="KW-1185">Reference proteome</keyword>
<feature type="region of interest" description="Disordered" evidence="8">
    <location>
        <begin position="171"/>
        <end position="220"/>
    </location>
</feature>
<keyword evidence="4 7" id="KW-0863">Zinc-finger</keyword>
<evidence type="ECO:0000256" key="6">
    <source>
        <dbReference type="ARBA" id="ARBA00023242"/>
    </source>
</evidence>
<dbReference type="PANTHER" id="PTHR13100">
    <property type="entry name" value="CELL GROWTH-REGULATING NUCLEOLAR PROTEIN LYAR"/>
    <property type="match status" value="1"/>
</dbReference>
<dbReference type="Pfam" id="PF08790">
    <property type="entry name" value="zf-LYAR"/>
    <property type="match status" value="1"/>
</dbReference>
<dbReference type="PROSITE" id="PS51804">
    <property type="entry name" value="ZF_C2HC_LYAR"/>
    <property type="match status" value="2"/>
</dbReference>
<dbReference type="GO" id="GO:0006364">
    <property type="term" value="P:rRNA processing"/>
    <property type="evidence" value="ECO:0007669"/>
    <property type="project" value="TreeGrafter"/>
</dbReference>
<comment type="subcellular location">
    <subcellularLocation>
        <location evidence="1">Nucleus</location>
    </subcellularLocation>
</comment>
<evidence type="ECO:0000256" key="7">
    <source>
        <dbReference type="PROSITE-ProRule" id="PRU01145"/>
    </source>
</evidence>
<name>A0AAJ6YV65_9HYME</name>
<dbReference type="InterPro" id="IPR058719">
    <property type="entry name" value="WHD_LYAR"/>
</dbReference>
<evidence type="ECO:0000256" key="2">
    <source>
        <dbReference type="ARBA" id="ARBA00022723"/>
    </source>
</evidence>
<dbReference type="Gene3D" id="3.30.1490.490">
    <property type="match status" value="1"/>
</dbReference>
<feature type="domain" description="Zinc finger C2H2 LYAR-type" evidence="9">
    <location>
        <begin position="32"/>
        <end position="59"/>
    </location>
</feature>
<feature type="domain" description="Cell growth-regulating nucleolar protein-like winged helix" evidence="10">
    <location>
        <begin position="234"/>
        <end position="300"/>
    </location>
</feature>
<evidence type="ECO:0000256" key="5">
    <source>
        <dbReference type="ARBA" id="ARBA00022833"/>
    </source>
</evidence>
<evidence type="ECO:0000259" key="10">
    <source>
        <dbReference type="Pfam" id="PF25879"/>
    </source>
</evidence>
<dbReference type="RefSeq" id="XP_011504952.1">
    <property type="nucleotide sequence ID" value="XM_011506650.1"/>
</dbReference>
<protein>
    <submittedName>
        <fullName evidence="12">Uncharacterized protein C16C10.8</fullName>
    </submittedName>
</protein>
<organism evidence="11 12">
    <name type="scientific">Ceratosolen solmsi marchali</name>
    <dbReference type="NCBI Taxonomy" id="326594"/>
    <lineage>
        <taxon>Eukaryota</taxon>
        <taxon>Metazoa</taxon>
        <taxon>Ecdysozoa</taxon>
        <taxon>Arthropoda</taxon>
        <taxon>Hexapoda</taxon>
        <taxon>Insecta</taxon>
        <taxon>Pterygota</taxon>
        <taxon>Neoptera</taxon>
        <taxon>Endopterygota</taxon>
        <taxon>Hymenoptera</taxon>
        <taxon>Apocrita</taxon>
        <taxon>Proctotrupomorpha</taxon>
        <taxon>Chalcidoidea</taxon>
        <taxon>Agaonidae</taxon>
        <taxon>Agaoninae</taxon>
        <taxon>Ceratosolen</taxon>
    </lineage>
</organism>
<dbReference type="FunFam" id="3.30.1490.490:FF:000001">
    <property type="entry name" value="cell growth-regulating nucleolar protein-like"/>
    <property type="match status" value="1"/>
</dbReference>
<accession>A0AAJ6YV65</accession>
<keyword evidence="2" id="KW-0479">Metal-binding</keyword>
<keyword evidence="6" id="KW-0539">Nucleus</keyword>
<feature type="compositionally biased region" description="Basic and acidic residues" evidence="8">
    <location>
        <begin position="198"/>
        <end position="215"/>
    </location>
</feature>
<dbReference type="GO" id="GO:0008270">
    <property type="term" value="F:zinc ion binding"/>
    <property type="evidence" value="ECO:0007669"/>
    <property type="project" value="UniProtKB-KW"/>
</dbReference>